<comment type="subcellular location">
    <subcellularLocation>
        <location evidence="1">Mitochondrion inner membrane</location>
        <topology evidence="1">Multi-pass membrane protein</topology>
    </subcellularLocation>
</comment>
<evidence type="ECO:0000256" key="7">
    <source>
        <dbReference type="ARBA" id="ARBA00022989"/>
    </source>
</evidence>
<protein>
    <recommendedName>
        <fullName evidence="16">Mitochondrial 2-oxoglutarate/malate carrier protein</fullName>
    </recommendedName>
</protein>
<accession>A0A813JSL5</accession>
<evidence type="ECO:0000256" key="4">
    <source>
        <dbReference type="ARBA" id="ARBA00022692"/>
    </source>
</evidence>
<dbReference type="Proteomes" id="UP000626109">
    <property type="component" value="Unassembled WGS sequence"/>
</dbReference>
<dbReference type="SUPFAM" id="SSF103506">
    <property type="entry name" value="Mitochondrial carrier"/>
    <property type="match status" value="1"/>
</dbReference>
<keyword evidence="8" id="KW-0496">Mitochondrion</keyword>
<dbReference type="AlphaFoldDB" id="A0A813JSL5"/>
<dbReference type="GO" id="GO:0005743">
    <property type="term" value="C:mitochondrial inner membrane"/>
    <property type="evidence" value="ECO:0007669"/>
    <property type="project" value="UniProtKB-SubCell"/>
</dbReference>
<evidence type="ECO:0000256" key="1">
    <source>
        <dbReference type="ARBA" id="ARBA00004448"/>
    </source>
</evidence>
<feature type="repeat" description="Solcar" evidence="10">
    <location>
        <begin position="197"/>
        <end position="288"/>
    </location>
</feature>
<feature type="repeat" description="Solcar" evidence="10">
    <location>
        <begin position="2"/>
        <end position="88"/>
    </location>
</feature>
<dbReference type="InterPro" id="IPR023395">
    <property type="entry name" value="MCP_dom_sf"/>
</dbReference>
<keyword evidence="5" id="KW-0677">Repeat</keyword>
<keyword evidence="7" id="KW-1133">Transmembrane helix</keyword>
<evidence type="ECO:0000256" key="8">
    <source>
        <dbReference type="ARBA" id="ARBA00023128"/>
    </source>
</evidence>
<evidence type="ECO:0000256" key="3">
    <source>
        <dbReference type="ARBA" id="ARBA00022448"/>
    </source>
</evidence>
<dbReference type="Gene3D" id="1.50.40.10">
    <property type="entry name" value="Mitochondrial carrier domain"/>
    <property type="match status" value="1"/>
</dbReference>
<dbReference type="EMBL" id="CAJNNW010026263">
    <property type="protein sequence ID" value="CAE8684044.1"/>
    <property type="molecule type" value="Genomic_DNA"/>
</dbReference>
<evidence type="ECO:0000313" key="13">
    <source>
        <dbReference type="EMBL" id="CAE8684044.1"/>
    </source>
</evidence>
<comment type="similarity">
    <text evidence="2 11">Belongs to the mitochondrial carrier (TC 2.A.29) family.</text>
</comment>
<evidence type="ECO:0000256" key="2">
    <source>
        <dbReference type="ARBA" id="ARBA00006375"/>
    </source>
</evidence>
<evidence type="ECO:0000256" key="11">
    <source>
        <dbReference type="RuleBase" id="RU000488"/>
    </source>
</evidence>
<evidence type="ECO:0008006" key="16">
    <source>
        <dbReference type="Google" id="ProtNLM"/>
    </source>
</evidence>
<comment type="caution">
    <text evidence="13">The sequence shown here is derived from an EMBL/GenBank/DDBJ whole genome shotgun (WGS) entry which is preliminary data.</text>
</comment>
<keyword evidence="3 11" id="KW-0813">Transport</keyword>
<feature type="repeat" description="Solcar" evidence="10">
    <location>
        <begin position="97"/>
        <end position="188"/>
    </location>
</feature>
<dbReference type="FunFam" id="1.50.40.10:FF:000009">
    <property type="entry name" value="Mitochondrial 2-oxoglutarate/malate carrier protein"/>
    <property type="match status" value="1"/>
</dbReference>
<gene>
    <name evidence="13" type="ORF">PGLA2088_LOCUS23777</name>
    <name evidence="14" type="ORF">PGLA2088_LOCUS27599</name>
</gene>
<keyword evidence="12" id="KW-0732">Signal</keyword>
<feature type="chain" id="PRO_5036222215" description="Mitochondrial 2-oxoglutarate/malate carrier protein" evidence="12">
    <location>
        <begin position="19"/>
        <end position="294"/>
    </location>
</feature>
<organism evidence="13 15">
    <name type="scientific">Polarella glacialis</name>
    <name type="common">Dinoflagellate</name>
    <dbReference type="NCBI Taxonomy" id="89957"/>
    <lineage>
        <taxon>Eukaryota</taxon>
        <taxon>Sar</taxon>
        <taxon>Alveolata</taxon>
        <taxon>Dinophyceae</taxon>
        <taxon>Suessiales</taxon>
        <taxon>Suessiaceae</taxon>
        <taxon>Polarella</taxon>
    </lineage>
</organism>
<evidence type="ECO:0000256" key="6">
    <source>
        <dbReference type="ARBA" id="ARBA00022792"/>
    </source>
</evidence>
<dbReference type="InterPro" id="IPR018108">
    <property type="entry name" value="MCP_transmembrane"/>
</dbReference>
<evidence type="ECO:0000256" key="12">
    <source>
        <dbReference type="SAM" id="SignalP"/>
    </source>
</evidence>
<keyword evidence="4 10" id="KW-0812">Transmembrane</keyword>
<evidence type="ECO:0000256" key="9">
    <source>
        <dbReference type="ARBA" id="ARBA00023136"/>
    </source>
</evidence>
<dbReference type="EMBL" id="CAJNNW010027530">
    <property type="protein sequence ID" value="CAE8691823.1"/>
    <property type="molecule type" value="Genomic_DNA"/>
</dbReference>
<dbReference type="InterPro" id="IPR050391">
    <property type="entry name" value="Mito_Metabolite_Transporter"/>
</dbReference>
<evidence type="ECO:0000313" key="14">
    <source>
        <dbReference type="EMBL" id="CAE8691823.1"/>
    </source>
</evidence>
<dbReference type="Pfam" id="PF00153">
    <property type="entry name" value="Mito_carr"/>
    <property type="match status" value="3"/>
</dbReference>
<dbReference type="PANTHER" id="PTHR45618">
    <property type="entry name" value="MITOCHONDRIAL DICARBOXYLATE CARRIER-RELATED"/>
    <property type="match status" value="1"/>
</dbReference>
<feature type="signal peptide" evidence="12">
    <location>
        <begin position="1"/>
        <end position="18"/>
    </location>
</feature>
<reference evidence="13" key="1">
    <citation type="submission" date="2021-02" db="EMBL/GenBank/DDBJ databases">
        <authorList>
            <person name="Dougan E. K."/>
            <person name="Rhodes N."/>
            <person name="Thang M."/>
            <person name="Chan C."/>
        </authorList>
    </citation>
    <scope>NUCLEOTIDE SEQUENCE</scope>
</reference>
<proteinExistence type="inferred from homology"/>
<evidence type="ECO:0000256" key="5">
    <source>
        <dbReference type="ARBA" id="ARBA00022737"/>
    </source>
</evidence>
<evidence type="ECO:0000313" key="15">
    <source>
        <dbReference type="Proteomes" id="UP000626109"/>
    </source>
</evidence>
<name>A0A813JSL5_POLGL</name>
<keyword evidence="9 10" id="KW-0472">Membrane</keyword>
<keyword evidence="6" id="KW-0999">Mitochondrion inner membrane</keyword>
<sequence>MFYVLRMLVGGLRSGMLATCCIQPVDMVKVRVQIAGAEGGSTNPFAVASSLLKSDGVSGFYRGLSAGLTRQVVYTGARLGLYDIFTEKARDPGEKSLPFWKVTVCSLSAGGIAAVMGNPADLALIRMQTDSMLPVAERRGYTGVGNALTSIARDEGAAGLLKGAVPTTTRAMALSFGMLGFNTLAKDWLEQAGVQKNSTTQVFGASAIAGFFASFFSLPFDYVKTQVQKMKPDPLTGKMPFAGPVDCALQQMKQGGVTRLWTGFPTYYFRIAPHAMITLIAQDQVKQLWKNAGI</sequence>
<evidence type="ECO:0000256" key="10">
    <source>
        <dbReference type="PROSITE-ProRule" id="PRU00282"/>
    </source>
</evidence>
<dbReference type="PROSITE" id="PS50920">
    <property type="entry name" value="SOLCAR"/>
    <property type="match status" value="3"/>
</dbReference>